<keyword evidence="1" id="KW-0812">Transmembrane</keyword>
<reference evidence="2" key="1">
    <citation type="submission" date="2012-09" db="EMBL/GenBank/DDBJ databases">
        <authorList>
            <person name="Martin A.A."/>
        </authorList>
    </citation>
    <scope>NUCLEOTIDE SEQUENCE</scope>
</reference>
<dbReference type="AlphaFoldDB" id="A0A0K0DG69"/>
<sequence length="120" mass="13766">MNRKTCREVKWISALIALFTTISMCFLRPDGCRVWFPSTMSSADDEVGAGLLRRPLATRLLGAVVIAVCLFTLSLPMQRLAELHVFVIVINFIHIVLVCLSTTFFTFFYSERYRKNLKEE</sequence>
<proteinExistence type="predicted"/>
<feature type="transmembrane region" description="Helical" evidence="1">
    <location>
        <begin position="85"/>
        <end position="109"/>
    </location>
</feature>
<organism evidence="2 3">
    <name type="scientific">Angiostrongylus cantonensis</name>
    <name type="common">Rat lungworm</name>
    <dbReference type="NCBI Taxonomy" id="6313"/>
    <lineage>
        <taxon>Eukaryota</taxon>
        <taxon>Metazoa</taxon>
        <taxon>Ecdysozoa</taxon>
        <taxon>Nematoda</taxon>
        <taxon>Chromadorea</taxon>
        <taxon>Rhabditida</taxon>
        <taxon>Rhabditina</taxon>
        <taxon>Rhabditomorpha</taxon>
        <taxon>Strongyloidea</taxon>
        <taxon>Metastrongylidae</taxon>
        <taxon>Angiostrongylus</taxon>
    </lineage>
</organism>
<dbReference type="Proteomes" id="UP000035642">
    <property type="component" value="Unassembled WGS sequence"/>
</dbReference>
<reference evidence="3" key="2">
    <citation type="submission" date="2017-02" db="UniProtKB">
        <authorList>
            <consortium name="WormBaseParasite"/>
        </authorList>
    </citation>
    <scope>IDENTIFICATION</scope>
</reference>
<evidence type="ECO:0000313" key="2">
    <source>
        <dbReference type="Proteomes" id="UP000035642"/>
    </source>
</evidence>
<dbReference type="WBParaSite" id="ACAC_0001003701-mRNA-1">
    <property type="protein sequence ID" value="ACAC_0001003701-mRNA-1"/>
    <property type="gene ID" value="ACAC_0001003701"/>
</dbReference>
<keyword evidence="1" id="KW-0472">Membrane</keyword>
<evidence type="ECO:0000256" key="1">
    <source>
        <dbReference type="SAM" id="Phobius"/>
    </source>
</evidence>
<keyword evidence="2" id="KW-1185">Reference proteome</keyword>
<accession>A0A0K0DG69</accession>
<keyword evidence="1" id="KW-1133">Transmembrane helix</keyword>
<name>A0A0K0DG69_ANGCA</name>
<protein>
    <submittedName>
        <fullName evidence="3">Uncharacterized protein</fullName>
    </submittedName>
</protein>
<evidence type="ECO:0000313" key="3">
    <source>
        <dbReference type="WBParaSite" id="ACAC_0001003701-mRNA-1"/>
    </source>
</evidence>
<feature type="transmembrane region" description="Helical" evidence="1">
    <location>
        <begin position="56"/>
        <end position="73"/>
    </location>
</feature>